<protein>
    <submittedName>
        <fullName evidence="11">Malate-2H(+)/Na(+)-lactate antiporter</fullName>
    </submittedName>
</protein>
<keyword evidence="7 9" id="KW-0472">Membrane</keyword>
<feature type="transmembrane region" description="Helical" evidence="9">
    <location>
        <begin position="340"/>
        <end position="365"/>
    </location>
</feature>
<comment type="caution">
    <text evidence="11">The sequence shown here is derived from an EMBL/GenBank/DDBJ whole genome shotgun (WGS) entry which is preliminary data.</text>
</comment>
<feature type="transmembrane region" description="Helical" evidence="9">
    <location>
        <begin position="412"/>
        <end position="429"/>
    </location>
</feature>
<comment type="similarity">
    <text evidence="8">Belongs to the NhaC Na(+)/H(+) (TC 2.A.35) antiporter family.</text>
</comment>
<dbReference type="PANTHER" id="PTHR33451:SF3">
    <property type="entry name" value="MALATE-2H(+)_NA(+)-LACTATE ANTIPORTER"/>
    <property type="match status" value="1"/>
</dbReference>
<proteinExistence type="inferred from homology"/>
<feature type="transmembrane region" description="Helical" evidence="9">
    <location>
        <begin position="26"/>
        <end position="45"/>
    </location>
</feature>
<feature type="transmembrane region" description="Helical" evidence="9">
    <location>
        <begin position="299"/>
        <end position="320"/>
    </location>
</feature>
<evidence type="ECO:0000259" key="10">
    <source>
        <dbReference type="Pfam" id="PF03553"/>
    </source>
</evidence>
<dbReference type="Pfam" id="PF03553">
    <property type="entry name" value="Na_H_antiporter"/>
    <property type="match status" value="1"/>
</dbReference>
<evidence type="ECO:0000256" key="8">
    <source>
        <dbReference type="ARBA" id="ARBA00038435"/>
    </source>
</evidence>
<feature type="transmembrane region" description="Helical" evidence="9">
    <location>
        <begin position="180"/>
        <end position="201"/>
    </location>
</feature>
<keyword evidence="2" id="KW-0813">Transport</keyword>
<evidence type="ECO:0000313" key="11">
    <source>
        <dbReference type="EMBL" id="MPM08326.1"/>
    </source>
</evidence>
<evidence type="ECO:0000256" key="9">
    <source>
        <dbReference type="SAM" id="Phobius"/>
    </source>
</evidence>
<keyword evidence="4" id="KW-1003">Cell membrane</keyword>
<evidence type="ECO:0000256" key="4">
    <source>
        <dbReference type="ARBA" id="ARBA00022475"/>
    </source>
</evidence>
<comment type="subcellular location">
    <subcellularLocation>
        <location evidence="1">Cell membrane</location>
        <topology evidence="1">Multi-pass membrane protein</topology>
    </subcellularLocation>
</comment>
<organism evidence="11">
    <name type="scientific">bioreactor metagenome</name>
    <dbReference type="NCBI Taxonomy" id="1076179"/>
    <lineage>
        <taxon>unclassified sequences</taxon>
        <taxon>metagenomes</taxon>
        <taxon>ecological metagenomes</taxon>
    </lineage>
</organism>
<feature type="transmembrane region" description="Helical" evidence="9">
    <location>
        <begin position="245"/>
        <end position="278"/>
    </location>
</feature>
<evidence type="ECO:0000256" key="6">
    <source>
        <dbReference type="ARBA" id="ARBA00022989"/>
    </source>
</evidence>
<sequence length="444" mass="47152">MDLLISFLIFTGSVVTCLVWKESLCWALLVGLVGFFSVGLRRGFAAKELLRMVIAGGKTSFVVFRVLFLIGCLTALWRASGTISVFVYYGIKLISPRIFILIAFLLPMLLAYALGTSFGVTGTAGVMLMILARSGGVNEYIAAGAIISGAYFGDMCSPASSAAVLASTVSGADHRSFLKLMLKTSVIPVLVSLAAFGLLSLQTSIRSVDTGFLSAIEHSFRLSWPTVLPALLMLALPWFKIGFTISIAASAACAFAVAALVQGQSVSALFYACFLGYTAQSETLRGILSGGGAKSMLEVMFIILLASTYSGIFEGTGMLVPVQKRIGEMTDKIGLFPAQIVVTCLSAGVFCSQTMGIVLSAQLLGKVYEKKGSSKEELAVDIGNSIITIAGLIPWSIAATVPLSMLGVGPKALLFSIFLYAVPLCYLFSKNIWFHRPPPVPEQI</sequence>
<dbReference type="GO" id="GO:0005886">
    <property type="term" value="C:plasma membrane"/>
    <property type="evidence" value="ECO:0007669"/>
    <property type="project" value="UniProtKB-SubCell"/>
</dbReference>
<evidence type="ECO:0000256" key="7">
    <source>
        <dbReference type="ARBA" id="ARBA00023136"/>
    </source>
</evidence>
<feature type="transmembrane region" description="Helical" evidence="9">
    <location>
        <begin position="66"/>
        <end position="91"/>
    </location>
</feature>
<name>A0A644WWN8_9ZZZZ</name>
<feature type="transmembrane region" description="Helical" evidence="9">
    <location>
        <begin position="222"/>
        <end position="239"/>
    </location>
</feature>
<keyword evidence="5 9" id="KW-0812">Transmembrane</keyword>
<feature type="transmembrane region" description="Helical" evidence="9">
    <location>
        <begin position="386"/>
        <end position="406"/>
    </location>
</feature>
<dbReference type="InterPro" id="IPR052180">
    <property type="entry name" value="NhaC_Na-H+_Antiporter"/>
</dbReference>
<dbReference type="EMBL" id="VSSQ01001438">
    <property type="protein sequence ID" value="MPM08326.1"/>
    <property type="molecule type" value="Genomic_DNA"/>
</dbReference>
<keyword evidence="6 9" id="KW-1133">Transmembrane helix</keyword>
<evidence type="ECO:0000256" key="5">
    <source>
        <dbReference type="ARBA" id="ARBA00022692"/>
    </source>
</evidence>
<dbReference type="PANTHER" id="PTHR33451">
    <property type="entry name" value="MALATE-2H(+)/NA(+)-LACTATE ANTIPORTER"/>
    <property type="match status" value="1"/>
</dbReference>
<evidence type="ECO:0000256" key="3">
    <source>
        <dbReference type="ARBA" id="ARBA00022449"/>
    </source>
</evidence>
<evidence type="ECO:0000256" key="1">
    <source>
        <dbReference type="ARBA" id="ARBA00004651"/>
    </source>
</evidence>
<keyword evidence="3" id="KW-0050">Antiport</keyword>
<evidence type="ECO:0000256" key="2">
    <source>
        <dbReference type="ARBA" id="ARBA00022448"/>
    </source>
</evidence>
<feature type="domain" description="Na+/H+ antiporter NhaC-like C-terminal" evidence="10">
    <location>
        <begin position="181"/>
        <end position="423"/>
    </location>
</feature>
<gene>
    <name evidence="11" type="primary">mleN_6</name>
    <name evidence="11" type="ORF">SDC9_54638</name>
</gene>
<feature type="transmembrane region" description="Helical" evidence="9">
    <location>
        <begin position="97"/>
        <end position="128"/>
    </location>
</feature>
<accession>A0A644WWN8</accession>
<reference evidence="11" key="1">
    <citation type="submission" date="2019-08" db="EMBL/GenBank/DDBJ databases">
        <authorList>
            <person name="Kucharzyk K."/>
            <person name="Murdoch R.W."/>
            <person name="Higgins S."/>
            <person name="Loffler F."/>
        </authorList>
    </citation>
    <scope>NUCLEOTIDE SEQUENCE</scope>
</reference>
<dbReference type="AlphaFoldDB" id="A0A644WWN8"/>
<dbReference type="GO" id="GO:0015297">
    <property type="term" value="F:antiporter activity"/>
    <property type="evidence" value="ECO:0007669"/>
    <property type="project" value="UniProtKB-KW"/>
</dbReference>
<dbReference type="InterPro" id="IPR018461">
    <property type="entry name" value="Na/H_Antiport_NhaC-like_C"/>
</dbReference>